<feature type="transmembrane region" description="Helical" evidence="1">
    <location>
        <begin position="15"/>
        <end position="33"/>
    </location>
</feature>
<reference evidence="3" key="1">
    <citation type="journal article" date="2015" name="BMC Genomics">
        <title>Draft genome of a commonly misdiagnosed multidrug resistant pathogen Candida auris.</title>
        <authorList>
            <person name="Chatterjee S."/>
            <person name="Alampalli S.V."/>
            <person name="Nageshan R.K."/>
            <person name="Chettiar S.T."/>
            <person name="Joshi S."/>
            <person name="Tatu U.S."/>
        </authorList>
    </citation>
    <scope>NUCLEOTIDE SEQUENCE [LARGE SCALE GENOMIC DNA]</scope>
    <source>
        <strain evidence="3">6684</strain>
    </source>
</reference>
<keyword evidence="1" id="KW-0812">Transmembrane</keyword>
<protein>
    <submittedName>
        <fullName evidence="2">Uncharacterized protein</fullName>
    </submittedName>
</protein>
<name>A0A0L0P4Y1_CANAR</name>
<dbReference type="EMBL" id="LGST01000011">
    <property type="protein sequence ID" value="KNE01428.1"/>
    <property type="molecule type" value="Genomic_DNA"/>
</dbReference>
<comment type="caution">
    <text evidence="2">The sequence shown here is derived from an EMBL/GenBank/DDBJ whole genome shotgun (WGS) entry which is preliminary data.</text>
</comment>
<gene>
    <name evidence="2" type="ORF">QG37_01504</name>
</gene>
<organism evidence="2 3">
    <name type="scientific">Candidozyma auris</name>
    <name type="common">Yeast</name>
    <name type="synonym">Candida auris</name>
    <dbReference type="NCBI Taxonomy" id="498019"/>
    <lineage>
        <taxon>Eukaryota</taxon>
        <taxon>Fungi</taxon>
        <taxon>Dikarya</taxon>
        <taxon>Ascomycota</taxon>
        <taxon>Saccharomycotina</taxon>
        <taxon>Pichiomycetes</taxon>
        <taxon>Metschnikowiaceae</taxon>
        <taxon>Candidozyma</taxon>
    </lineage>
</organism>
<feature type="transmembrane region" description="Helical" evidence="1">
    <location>
        <begin position="54"/>
        <end position="71"/>
    </location>
</feature>
<proteinExistence type="predicted"/>
<keyword evidence="1" id="KW-1133">Transmembrane helix</keyword>
<evidence type="ECO:0000313" key="2">
    <source>
        <dbReference type="EMBL" id="KNE01428.1"/>
    </source>
</evidence>
<dbReference type="AlphaFoldDB" id="A0A0L0P4Y1"/>
<evidence type="ECO:0000256" key="1">
    <source>
        <dbReference type="SAM" id="Phobius"/>
    </source>
</evidence>
<dbReference type="Proteomes" id="UP000037122">
    <property type="component" value="Unassembled WGS sequence"/>
</dbReference>
<dbReference type="VEuPathDB" id="FungiDB:QG37_01504"/>
<sequence>MQGIGERECALVRNLVTGVSSLSFGVMMSSFIRPKMSEIMVAHVNKRYLVLKKVMLSFLLQYYFIKILFYSRCKLIIRTCRVVQGNIAILDHQMMSNLVGCTL</sequence>
<accession>A0A0L0P4Y1</accession>
<evidence type="ECO:0000313" key="3">
    <source>
        <dbReference type="Proteomes" id="UP000037122"/>
    </source>
</evidence>
<keyword evidence="1" id="KW-0472">Membrane</keyword>